<dbReference type="SUPFAM" id="SSF51197">
    <property type="entry name" value="Clavaminate synthase-like"/>
    <property type="match status" value="1"/>
</dbReference>
<evidence type="ECO:0000313" key="5">
    <source>
        <dbReference type="Proteomes" id="UP001141253"/>
    </source>
</evidence>
<reference evidence="4" key="1">
    <citation type="submission" date="2022-10" db="EMBL/GenBank/DDBJ databases">
        <authorList>
            <person name="Hyden B.L."/>
            <person name="Feng K."/>
            <person name="Yates T."/>
            <person name="Jawdy S."/>
            <person name="Smart L.B."/>
            <person name="Muchero W."/>
        </authorList>
    </citation>
    <scope>NUCLEOTIDE SEQUENCE</scope>
    <source>
        <tissue evidence="4">Shoot tip</tissue>
    </source>
</reference>
<dbReference type="Proteomes" id="UP001141253">
    <property type="component" value="Chromosome 1"/>
</dbReference>
<keyword evidence="1" id="KW-0479">Metal-binding</keyword>
<evidence type="ECO:0000256" key="2">
    <source>
        <dbReference type="ARBA" id="ARBA00023004"/>
    </source>
</evidence>
<protein>
    <recommendedName>
        <fullName evidence="3">Non-haem dioxygenase N-terminal domain-containing protein</fullName>
    </recommendedName>
</protein>
<evidence type="ECO:0000259" key="3">
    <source>
        <dbReference type="Pfam" id="PF14226"/>
    </source>
</evidence>
<gene>
    <name evidence="4" type="ORF">OIU77_023469</name>
</gene>
<organism evidence="4 5">
    <name type="scientific">Salix suchowensis</name>
    <dbReference type="NCBI Taxonomy" id="1278906"/>
    <lineage>
        <taxon>Eukaryota</taxon>
        <taxon>Viridiplantae</taxon>
        <taxon>Streptophyta</taxon>
        <taxon>Embryophyta</taxon>
        <taxon>Tracheophyta</taxon>
        <taxon>Spermatophyta</taxon>
        <taxon>Magnoliopsida</taxon>
        <taxon>eudicotyledons</taxon>
        <taxon>Gunneridae</taxon>
        <taxon>Pentapetalae</taxon>
        <taxon>rosids</taxon>
        <taxon>fabids</taxon>
        <taxon>Malpighiales</taxon>
        <taxon>Salicaceae</taxon>
        <taxon>Saliceae</taxon>
        <taxon>Salix</taxon>
    </lineage>
</organism>
<name>A0ABQ9C3X9_9ROSI</name>
<proteinExistence type="predicted"/>
<dbReference type="InterPro" id="IPR026992">
    <property type="entry name" value="DIOX_N"/>
</dbReference>
<sequence>MPLQEKGVWSSRRERETATLPIMDLSSPDRISAANSSRQACADCGFFYLVNHGVEQELPGKVFEESKKIFSP</sequence>
<accession>A0ABQ9C3X9</accession>
<evidence type="ECO:0000256" key="1">
    <source>
        <dbReference type="ARBA" id="ARBA00022723"/>
    </source>
</evidence>
<comment type="caution">
    <text evidence="4">The sequence shown here is derived from an EMBL/GenBank/DDBJ whole genome shotgun (WGS) entry which is preliminary data.</text>
</comment>
<dbReference type="Pfam" id="PF14226">
    <property type="entry name" value="DIOX_N"/>
    <property type="match status" value="1"/>
</dbReference>
<keyword evidence="2" id="KW-0408">Iron</keyword>
<evidence type="ECO:0000313" key="4">
    <source>
        <dbReference type="EMBL" id="KAJ6394250.1"/>
    </source>
</evidence>
<feature type="domain" description="Non-haem dioxygenase N-terminal" evidence="3">
    <location>
        <begin position="20"/>
        <end position="71"/>
    </location>
</feature>
<reference evidence="4" key="2">
    <citation type="journal article" date="2023" name="Int. J. Mol. Sci.">
        <title>De Novo Assembly and Annotation of 11 Diverse Shrub Willow (Salix) Genomes Reveals Novel Gene Organization in Sex-Linked Regions.</title>
        <authorList>
            <person name="Hyden B."/>
            <person name="Feng K."/>
            <person name="Yates T.B."/>
            <person name="Jawdy S."/>
            <person name="Cereghino C."/>
            <person name="Smart L.B."/>
            <person name="Muchero W."/>
        </authorList>
    </citation>
    <scope>NUCLEOTIDE SEQUENCE</scope>
    <source>
        <tissue evidence="4">Shoot tip</tissue>
    </source>
</reference>
<dbReference type="Gene3D" id="2.60.120.330">
    <property type="entry name" value="B-lactam Antibiotic, Isopenicillin N Synthase, Chain"/>
    <property type="match status" value="1"/>
</dbReference>
<dbReference type="EMBL" id="JAPFFI010000005">
    <property type="protein sequence ID" value="KAJ6394250.1"/>
    <property type="molecule type" value="Genomic_DNA"/>
</dbReference>
<keyword evidence="5" id="KW-1185">Reference proteome</keyword>
<dbReference type="InterPro" id="IPR027443">
    <property type="entry name" value="IPNS-like_sf"/>
</dbReference>